<dbReference type="PANTHER" id="PTHR30627">
    <property type="entry name" value="PEPTIDOGLYCAN D,D-TRANSPEPTIDASE"/>
    <property type="match status" value="1"/>
</dbReference>
<dbReference type="OrthoDB" id="9804124at2"/>
<keyword evidence="9 15" id="KW-1133">Transmembrane helix</keyword>
<comment type="caution">
    <text evidence="17">The sequence shown here is derived from an EMBL/GenBank/DDBJ whole genome shotgun (WGS) entry which is preliminary data.</text>
</comment>
<dbReference type="AlphaFoldDB" id="A0A0R1W4X2"/>
<keyword evidence="5 15" id="KW-0812">Transmembrane</keyword>
<gene>
    <name evidence="17" type="ORF">FD16_GL002313</name>
</gene>
<dbReference type="Pfam" id="PF03793">
    <property type="entry name" value="PASTA"/>
    <property type="match status" value="2"/>
</dbReference>
<dbReference type="SMART" id="SM00740">
    <property type="entry name" value="PASTA"/>
    <property type="match status" value="2"/>
</dbReference>
<evidence type="ECO:0000256" key="1">
    <source>
        <dbReference type="ARBA" id="ARBA00004162"/>
    </source>
</evidence>
<dbReference type="InterPro" id="IPR005311">
    <property type="entry name" value="PBP_dimer"/>
</dbReference>
<evidence type="ECO:0000256" key="15">
    <source>
        <dbReference type="SAM" id="Phobius"/>
    </source>
</evidence>
<evidence type="ECO:0000256" key="13">
    <source>
        <dbReference type="ARBA" id="ARBA00023316"/>
    </source>
</evidence>
<evidence type="ECO:0000313" key="18">
    <source>
        <dbReference type="Proteomes" id="UP000051820"/>
    </source>
</evidence>
<evidence type="ECO:0000256" key="4">
    <source>
        <dbReference type="ARBA" id="ARBA00022618"/>
    </source>
</evidence>
<dbReference type="Proteomes" id="UP000051820">
    <property type="component" value="Unassembled WGS sequence"/>
</dbReference>
<dbReference type="SUPFAM" id="SSF56519">
    <property type="entry name" value="Penicillin binding protein dimerisation domain"/>
    <property type="match status" value="1"/>
</dbReference>
<evidence type="ECO:0000256" key="7">
    <source>
        <dbReference type="ARBA" id="ARBA00022960"/>
    </source>
</evidence>
<dbReference type="PATRIC" id="fig|1423807.3.peg.2380"/>
<keyword evidence="6" id="KW-0677">Repeat</keyword>
<dbReference type="SUPFAM" id="SSF56601">
    <property type="entry name" value="beta-lactamase/transpeptidase-like"/>
    <property type="match status" value="1"/>
</dbReference>
<evidence type="ECO:0000256" key="12">
    <source>
        <dbReference type="ARBA" id="ARBA00023306"/>
    </source>
</evidence>
<dbReference type="FunFam" id="3.40.710.10:FF:000095">
    <property type="entry name" value="Penicillin-binding protein 2x"/>
    <property type="match status" value="1"/>
</dbReference>
<keyword evidence="11" id="KW-0046">Antibiotic resistance</keyword>
<dbReference type="InterPro" id="IPR012338">
    <property type="entry name" value="Beta-lactam/transpept-like"/>
</dbReference>
<feature type="domain" description="PASTA" evidence="16">
    <location>
        <begin position="600"/>
        <end position="660"/>
    </location>
</feature>
<evidence type="ECO:0000256" key="10">
    <source>
        <dbReference type="ARBA" id="ARBA00023136"/>
    </source>
</evidence>
<keyword evidence="3" id="KW-1003">Cell membrane</keyword>
<accession>A0A0R1W4X2</accession>
<comment type="function">
    <text evidence="14">A transpeptidase that forms peptide cross-links between adjacent glycan strands in cell wall peptidoglycan (PG). Part of the divisome machinery that synthesizes the septal cross wall. Beta-lactams inactivate the PBPs by acylating an essential serine residue in the active site of these proteins.</text>
</comment>
<proteinExistence type="inferred from homology"/>
<dbReference type="GO" id="GO:0005886">
    <property type="term" value="C:plasma membrane"/>
    <property type="evidence" value="ECO:0007669"/>
    <property type="project" value="UniProtKB-SubCell"/>
</dbReference>
<keyword evidence="18" id="KW-1185">Reference proteome</keyword>
<comment type="subcellular location">
    <subcellularLocation>
        <location evidence="1">Cell membrane</location>
        <topology evidence="1">Single-pass membrane protein</topology>
    </subcellularLocation>
</comment>
<comment type="similarity">
    <text evidence="2">Belongs to the transpeptidase family.</text>
</comment>
<reference evidence="17 18" key="1">
    <citation type="journal article" date="2015" name="Genome Announc.">
        <title>Expanding the biotechnology potential of lactobacilli through comparative genomics of 213 strains and associated genera.</title>
        <authorList>
            <person name="Sun Z."/>
            <person name="Harris H.M."/>
            <person name="McCann A."/>
            <person name="Guo C."/>
            <person name="Argimon S."/>
            <person name="Zhang W."/>
            <person name="Yang X."/>
            <person name="Jeffery I.B."/>
            <person name="Cooney J.C."/>
            <person name="Kagawa T.F."/>
            <person name="Liu W."/>
            <person name="Song Y."/>
            <person name="Salvetti E."/>
            <person name="Wrobel A."/>
            <person name="Rasinkangas P."/>
            <person name="Parkhill J."/>
            <person name="Rea M.C."/>
            <person name="O'Sullivan O."/>
            <person name="Ritari J."/>
            <person name="Douillard F.P."/>
            <person name="Paul Ross R."/>
            <person name="Yang R."/>
            <person name="Briner A.E."/>
            <person name="Felis G.E."/>
            <person name="de Vos W.M."/>
            <person name="Barrangou R."/>
            <person name="Klaenhammer T.R."/>
            <person name="Caufield P.W."/>
            <person name="Cui Y."/>
            <person name="Zhang H."/>
            <person name="O'Toole P.W."/>
        </authorList>
    </citation>
    <scope>NUCLEOTIDE SEQUENCE [LARGE SCALE GENOMIC DNA]</scope>
    <source>
        <strain evidence="17 18">DSM 5007</strain>
    </source>
</reference>
<keyword evidence="7" id="KW-0133">Cell shape</keyword>
<dbReference type="GO" id="GO:0046677">
    <property type="term" value="P:response to antibiotic"/>
    <property type="evidence" value="ECO:0007669"/>
    <property type="project" value="UniProtKB-KW"/>
</dbReference>
<dbReference type="GO" id="GO:0051301">
    <property type="term" value="P:cell division"/>
    <property type="evidence" value="ECO:0007669"/>
    <property type="project" value="UniProtKB-KW"/>
</dbReference>
<dbReference type="GO" id="GO:0009252">
    <property type="term" value="P:peptidoglycan biosynthetic process"/>
    <property type="evidence" value="ECO:0007669"/>
    <property type="project" value="UniProtKB-KW"/>
</dbReference>
<keyword evidence="10 15" id="KW-0472">Membrane</keyword>
<dbReference type="STRING" id="1423807.FD16_GL002313"/>
<dbReference type="GO" id="GO:0008360">
    <property type="term" value="P:regulation of cell shape"/>
    <property type="evidence" value="ECO:0007669"/>
    <property type="project" value="UniProtKB-KW"/>
</dbReference>
<evidence type="ECO:0000256" key="2">
    <source>
        <dbReference type="ARBA" id="ARBA00007171"/>
    </source>
</evidence>
<sequence length="718" mass="77891">MSKQHKRTNSKRTTKNRKIFGQWLFFIAIGLFLLLIVRFSYIAIFKDVKNVNLKQRTEQLYTQKKVIHAKRGKIYDSSDDVLAGNTETYSVYAILDHSDKTASGKPLYVTNKKKTAKVLSKYLSISEAKAMKIMTPSKSGTFQVEFGSAGNDISVDTKEKIQAQHLTGINFTATATREYSYDNFASQLIGLAQPKTNSKTGETKLIGELGIEQVFNKQLSGTNGVKKAKEDNSGYQISNTEQTPKKAKNGDNVYTTFNSQLQTLLESKVEAAQKSAKGQFFNAVVMNAKTGAIVAATQRPNYESSSDPSWSNALTQVAYEPGSTMKVFTLSAAIDSGNFNANGVYKSGTYELGGGEVTDWDKAGWGYITFKQAFERSSNVGMAHLEQNMGSSTWKKYLHKFGFLQKVNVVGTSNETSGSSPFKGALEQANTAFGQGITVNVMQMMQAFSAVANNGKMLKPYFIRKIVDPNTNKTVKSYGKKVVGNPISASTAKKVRKLMQGVVYASDGTGSKYKIKGYRIAGKTGTAEYSSGTSGYEKGTNAYIYSFVGMAPAKNPEYVMYVTIKKPQNTSTPAETYLASVFDPVMKQALDDAKSAKQKNAGTVTVKNVVGQQTSTAQSTLSGQGMTVVVIGNGNKVMSQSIGKGTTVLANNKIFIVTSGKTSMPDVSGWSSADVNKFAKLTKLNLTISGSGYATSQSIKAGSQLQSGQQLQVKFKQK</sequence>
<dbReference type="Gene3D" id="3.40.710.10">
    <property type="entry name" value="DD-peptidase/beta-lactamase superfamily"/>
    <property type="match status" value="1"/>
</dbReference>
<dbReference type="PROSITE" id="PS51178">
    <property type="entry name" value="PASTA"/>
    <property type="match status" value="2"/>
</dbReference>
<dbReference type="CDD" id="cd06576">
    <property type="entry name" value="PASTA_Pbp2x-like_1"/>
    <property type="match status" value="1"/>
</dbReference>
<name>A0A0R1W4X2_9LACO</name>
<evidence type="ECO:0000256" key="14">
    <source>
        <dbReference type="ARBA" id="ARBA00055980"/>
    </source>
</evidence>
<dbReference type="CDD" id="cd06575">
    <property type="entry name" value="PASTA_Pbp2x-like_2"/>
    <property type="match status" value="1"/>
</dbReference>
<dbReference type="eggNOG" id="COG0768">
    <property type="taxonomic scope" value="Bacteria"/>
</dbReference>
<evidence type="ECO:0000256" key="5">
    <source>
        <dbReference type="ARBA" id="ARBA00022692"/>
    </source>
</evidence>
<dbReference type="GO" id="GO:0008658">
    <property type="term" value="F:penicillin binding"/>
    <property type="evidence" value="ECO:0007669"/>
    <property type="project" value="InterPro"/>
</dbReference>
<protein>
    <submittedName>
        <fullName evidence="17">Penicillin binding protein 2B</fullName>
    </submittedName>
</protein>
<keyword evidence="13" id="KW-0961">Cell wall biogenesis/degradation</keyword>
<dbReference type="InterPro" id="IPR036138">
    <property type="entry name" value="PBP_dimer_sf"/>
</dbReference>
<dbReference type="EMBL" id="AZGF01000007">
    <property type="protein sequence ID" value="KRM12562.1"/>
    <property type="molecule type" value="Genomic_DNA"/>
</dbReference>
<dbReference type="SUPFAM" id="SSF54184">
    <property type="entry name" value="Penicillin-binding protein 2x (pbp-2x), c-terminal domain"/>
    <property type="match status" value="2"/>
</dbReference>
<keyword evidence="8" id="KW-0573">Peptidoglycan synthesis</keyword>
<dbReference type="Pfam" id="PF00905">
    <property type="entry name" value="Transpeptidase"/>
    <property type="match status" value="1"/>
</dbReference>
<evidence type="ECO:0000259" key="16">
    <source>
        <dbReference type="PROSITE" id="PS51178"/>
    </source>
</evidence>
<evidence type="ECO:0000256" key="6">
    <source>
        <dbReference type="ARBA" id="ARBA00022737"/>
    </source>
</evidence>
<dbReference type="Gene3D" id="3.90.1310.10">
    <property type="entry name" value="Penicillin-binding protein 2a (Domain 2)"/>
    <property type="match status" value="1"/>
</dbReference>
<dbReference type="InterPro" id="IPR050515">
    <property type="entry name" value="Beta-lactam/transpept"/>
</dbReference>
<evidence type="ECO:0000256" key="9">
    <source>
        <dbReference type="ARBA" id="ARBA00022989"/>
    </source>
</evidence>
<dbReference type="InterPro" id="IPR001460">
    <property type="entry name" value="PCN-bd_Tpept"/>
</dbReference>
<dbReference type="Gene3D" id="3.30.70.2110">
    <property type="match status" value="1"/>
</dbReference>
<dbReference type="GO" id="GO:0071555">
    <property type="term" value="P:cell wall organization"/>
    <property type="evidence" value="ECO:0007669"/>
    <property type="project" value="UniProtKB-KW"/>
</dbReference>
<evidence type="ECO:0000256" key="8">
    <source>
        <dbReference type="ARBA" id="ARBA00022984"/>
    </source>
</evidence>
<evidence type="ECO:0000256" key="3">
    <source>
        <dbReference type="ARBA" id="ARBA00022475"/>
    </source>
</evidence>
<feature type="domain" description="PASTA" evidence="16">
    <location>
        <begin position="661"/>
        <end position="717"/>
    </location>
</feature>
<dbReference type="RefSeq" id="WP_010622432.1">
    <property type="nucleotide sequence ID" value="NZ_AZGF01000007.1"/>
</dbReference>
<feature type="transmembrane region" description="Helical" evidence="15">
    <location>
        <begin position="20"/>
        <end position="44"/>
    </location>
</feature>
<dbReference type="InterPro" id="IPR005543">
    <property type="entry name" value="PASTA_dom"/>
</dbReference>
<dbReference type="Gene3D" id="2.20.70.70">
    <property type="match status" value="1"/>
</dbReference>
<keyword evidence="4" id="KW-0132">Cell division</keyword>
<keyword evidence="12" id="KW-0131">Cell cycle</keyword>
<organism evidence="17 18">
    <name type="scientific">Paucilactobacillus suebicus DSM 5007 = KCTC 3549</name>
    <dbReference type="NCBI Taxonomy" id="1423807"/>
    <lineage>
        <taxon>Bacteria</taxon>
        <taxon>Bacillati</taxon>
        <taxon>Bacillota</taxon>
        <taxon>Bacilli</taxon>
        <taxon>Lactobacillales</taxon>
        <taxon>Lactobacillaceae</taxon>
        <taxon>Paucilactobacillus</taxon>
    </lineage>
</organism>
<dbReference type="Pfam" id="PF03717">
    <property type="entry name" value="PBP_dimer"/>
    <property type="match status" value="1"/>
</dbReference>
<dbReference type="PANTHER" id="PTHR30627:SF26">
    <property type="entry name" value="PENICILLIN-BINDING PROTEIN 2B"/>
    <property type="match status" value="1"/>
</dbReference>
<evidence type="ECO:0000256" key="11">
    <source>
        <dbReference type="ARBA" id="ARBA00023251"/>
    </source>
</evidence>
<evidence type="ECO:0000313" key="17">
    <source>
        <dbReference type="EMBL" id="KRM12562.1"/>
    </source>
</evidence>